<sequence length="243" mass="28674">MLHRNQYINYRLSRTTDTFSFVNISNMKLNNVHYSFIIIIISCIILETDSEFMGNTYLSSNENPQESEDSTFRLLQESKEYLYFQWNPFKREYYGALFLEIEDGVSRQMPDDVEEATLKTVGPACEVQTYSLRQSVGRAIVGYYDKELRELNFKRIFRVQHGTLTITNDKSINLIWEIEDEICSTEDLIIIFKKDSSGFHRMYTVTVNERNFNFMEELHNDEHVIMTTYHENSFGLSELGKFS</sequence>
<accession>G4VMT6</accession>
<dbReference type="HOGENOM" id="CLU_1423164_0_0_1"/>
<dbReference type="InParanoid" id="G4VMT6"/>
<dbReference type="WBParaSite" id="Smp_033380.1">
    <property type="protein sequence ID" value="Smp_033380.1"/>
    <property type="gene ID" value="Smp_033380"/>
</dbReference>
<name>G4VMT6_SCHMA</name>
<evidence type="ECO:0000313" key="2">
    <source>
        <dbReference type="WBParaSite" id="Smp_033380.1"/>
    </source>
</evidence>
<dbReference type="Proteomes" id="UP000008854">
    <property type="component" value="Unassembled WGS sequence"/>
</dbReference>
<protein>
    <submittedName>
        <fullName evidence="2">Uncharacterized protein</fullName>
    </submittedName>
</protein>
<keyword evidence="1" id="KW-1185">Reference proteome</keyword>
<dbReference type="AlphaFoldDB" id="G4VMT6"/>
<organism evidence="1 2">
    <name type="scientific">Schistosoma mansoni</name>
    <name type="common">Blood fluke</name>
    <dbReference type="NCBI Taxonomy" id="6183"/>
    <lineage>
        <taxon>Eukaryota</taxon>
        <taxon>Metazoa</taxon>
        <taxon>Spiralia</taxon>
        <taxon>Lophotrochozoa</taxon>
        <taxon>Platyhelminthes</taxon>
        <taxon>Trematoda</taxon>
        <taxon>Digenea</taxon>
        <taxon>Strigeidida</taxon>
        <taxon>Schistosomatoidea</taxon>
        <taxon>Schistosomatidae</taxon>
        <taxon>Schistosoma</taxon>
    </lineage>
</organism>
<proteinExistence type="predicted"/>
<dbReference type="PhylomeDB" id="G4VMT6"/>
<evidence type="ECO:0000313" key="1">
    <source>
        <dbReference type="Proteomes" id="UP000008854"/>
    </source>
</evidence>
<reference evidence="2" key="2">
    <citation type="submission" date="2018-12" db="UniProtKB">
        <authorList>
            <consortium name="WormBaseParasite"/>
        </authorList>
    </citation>
    <scope>IDENTIFICATION</scope>
    <source>
        <strain evidence="2">Puerto Rican</strain>
    </source>
</reference>
<reference evidence="1" key="1">
    <citation type="journal article" date="2012" name="PLoS Negl. Trop. Dis.">
        <title>A systematically improved high quality genome and transcriptome of the human blood fluke Schistosoma mansoni.</title>
        <authorList>
            <person name="Protasio A.V."/>
            <person name="Tsai I.J."/>
            <person name="Babbage A."/>
            <person name="Nichol S."/>
            <person name="Hunt M."/>
            <person name="Aslett M.A."/>
            <person name="De Silva N."/>
            <person name="Velarde G.S."/>
            <person name="Anderson T.J."/>
            <person name="Clark R.C."/>
            <person name="Davidson C."/>
            <person name="Dillon G.P."/>
            <person name="Holroyd N.E."/>
            <person name="LoVerde P.T."/>
            <person name="Lloyd C."/>
            <person name="McQuillan J."/>
            <person name="Oliveira G."/>
            <person name="Otto T.D."/>
            <person name="Parker-Manuel S.J."/>
            <person name="Quail M.A."/>
            <person name="Wilson R.A."/>
            <person name="Zerlotini A."/>
            <person name="Dunne D.W."/>
            <person name="Berriman M."/>
        </authorList>
    </citation>
    <scope>NUCLEOTIDE SEQUENCE [LARGE SCALE GENOMIC DNA]</scope>
    <source>
        <strain evidence="1">Puerto Rican</strain>
    </source>
</reference>